<evidence type="ECO:0000256" key="3">
    <source>
        <dbReference type="SAM" id="MobiDB-lite"/>
    </source>
</evidence>
<keyword evidence="6" id="KW-1185">Reference proteome</keyword>
<organism evidence="5 6">
    <name type="scientific">Oedothorax gibbosus</name>
    <dbReference type="NCBI Taxonomy" id="931172"/>
    <lineage>
        <taxon>Eukaryota</taxon>
        <taxon>Metazoa</taxon>
        <taxon>Ecdysozoa</taxon>
        <taxon>Arthropoda</taxon>
        <taxon>Chelicerata</taxon>
        <taxon>Arachnida</taxon>
        <taxon>Araneae</taxon>
        <taxon>Araneomorphae</taxon>
        <taxon>Entelegynae</taxon>
        <taxon>Araneoidea</taxon>
        <taxon>Linyphiidae</taxon>
        <taxon>Erigoninae</taxon>
        <taxon>Oedothorax</taxon>
    </lineage>
</organism>
<evidence type="ECO:0000313" key="5">
    <source>
        <dbReference type="EMBL" id="KAG8174067.1"/>
    </source>
</evidence>
<comment type="caution">
    <text evidence="5">The sequence shown here is derived from an EMBL/GenBank/DDBJ whole genome shotgun (WGS) entry which is preliminary data.</text>
</comment>
<gene>
    <name evidence="5" type="ORF">JTE90_005159</name>
</gene>
<keyword evidence="1" id="KW-0479">Metal-binding</keyword>
<dbReference type="PROSITE" id="PS50158">
    <property type="entry name" value="ZF_CCHC"/>
    <property type="match status" value="1"/>
</dbReference>
<keyword evidence="1" id="KW-0863">Zinc-finger</keyword>
<evidence type="ECO:0000259" key="4">
    <source>
        <dbReference type="PROSITE" id="PS50158"/>
    </source>
</evidence>
<dbReference type="Proteomes" id="UP000827092">
    <property type="component" value="Unassembled WGS sequence"/>
</dbReference>
<proteinExistence type="predicted"/>
<sequence>MAELRSAPVYKKHNPGSQAPVSCPRLKEFISSLKSKVIPNENTDESVILDLCINLQKFMTTYIKTQLSYGTQNVLLGEFIGPLIEMALSNANTRLGSPRTSTPASQRSYSLSDSDRKKTQLNLDAANREIIKLRDLIQVNIDKATNNDHTARVKITELENEIKLLHQAQTNFLNNAVNLKEAQGTLEEAYNARNLELVETATKNQALLEGTYKDKLKILEDLRIERTNAAQKDESHRQELMETMRNQFTKMFDEEGKHLDRVLKRSTEGITLQSDVLTQQIKQIGSIEEKLAASITTLNQDISSISHPLPIPSSSAPLPASPQDLPSDQNRFDGIFVVLVDKPSSSPLSLDSFQTRLSQASLEAKMPFRCNGTFTTKTGFKISLPTEEDQDIVADLLRSSPSLQDLKFKIPRKIKPQYIIKFTSISDAEDFATDLVARNPFISRDTFKVVFSMKAKEDTHWIIETESQYTYLFKPLFNVFVGLKRCTIKDFISINHCKKCGKYGHTKKRCNSTTSICLNCGQQEHDPTQDCVTKCFNCNETNKKLNRQEPTDHRTGNYRCPENARQLRLARQRSGQF</sequence>
<dbReference type="EMBL" id="JAFNEN010001333">
    <property type="protein sequence ID" value="KAG8174067.1"/>
    <property type="molecule type" value="Genomic_DNA"/>
</dbReference>
<dbReference type="GO" id="GO:0008270">
    <property type="term" value="F:zinc ion binding"/>
    <property type="evidence" value="ECO:0007669"/>
    <property type="project" value="UniProtKB-KW"/>
</dbReference>
<reference evidence="5 6" key="1">
    <citation type="journal article" date="2022" name="Nat. Ecol. Evol.">
        <title>A masculinizing supergene underlies an exaggerated male reproductive morph in a spider.</title>
        <authorList>
            <person name="Hendrickx F."/>
            <person name="De Corte Z."/>
            <person name="Sonet G."/>
            <person name="Van Belleghem S.M."/>
            <person name="Kostlbacher S."/>
            <person name="Vangestel C."/>
        </authorList>
    </citation>
    <scope>NUCLEOTIDE SEQUENCE [LARGE SCALE GENOMIC DNA]</scope>
    <source>
        <strain evidence="5">W744_W776</strain>
    </source>
</reference>
<feature type="region of interest" description="Disordered" evidence="3">
    <location>
        <begin position="93"/>
        <end position="116"/>
    </location>
</feature>
<evidence type="ECO:0000256" key="1">
    <source>
        <dbReference type="PROSITE-ProRule" id="PRU00047"/>
    </source>
</evidence>
<feature type="domain" description="CCHC-type" evidence="4">
    <location>
        <begin position="497"/>
        <end position="510"/>
    </location>
</feature>
<dbReference type="AlphaFoldDB" id="A0AAV6TQC4"/>
<accession>A0AAV6TQC4</accession>
<dbReference type="GO" id="GO:0003676">
    <property type="term" value="F:nucleic acid binding"/>
    <property type="evidence" value="ECO:0007669"/>
    <property type="project" value="InterPro"/>
</dbReference>
<evidence type="ECO:0000313" key="6">
    <source>
        <dbReference type="Proteomes" id="UP000827092"/>
    </source>
</evidence>
<feature type="coiled-coil region" evidence="2">
    <location>
        <begin position="116"/>
        <end position="161"/>
    </location>
</feature>
<name>A0AAV6TQC4_9ARAC</name>
<protein>
    <recommendedName>
        <fullName evidence="4">CCHC-type domain-containing protein</fullName>
    </recommendedName>
</protein>
<feature type="compositionally biased region" description="Polar residues" evidence="3">
    <location>
        <begin position="93"/>
        <end position="112"/>
    </location>
</feature>
<dbReference type="InterPro" id="IPR001878">
    <property type="entry name" value="Znf_CCHC"/>
</dbReference>
<keyword evidence="1" id="KW-0862">Zinc</keyword>
<evidence type="ECO:0000256" key="2">
    <source>
        <dbReference type="SAM" id="Coils"/>
    </source>
</evidence>
<keyword evidence="2" id="KW-0175">Coiled coil</keyword>